<comment type="caution">
    <text evidence="5">The sequence shown here is derived from an EMBL/GenBank/DDBJ whole genome shotgun (WGS) entry which is preliminary data.</text>
</comment>
<evidence type="ECO:0000256" key="3">
    <source>
        <dbReference type="SAM" id="MobiDB-lite"/>
    </source>
</evidence>
<feature type="compositionally biased region" description="Basic and acidic residues" evidence="3">
    <location>
        <begin position="1145"/>
        <end position="1170"/>
    </location>
</feature>
<feature type="coiled-coil region" evidence="2">
    <location>
        <begin position="419"/>
        <end position="474"/>
    </location>
</feature>
<evidence type="ECO:0000256" key="2">
    <source>
        <dbReference type="SAM" id="Coils"/>
    </source>
</evidence>
<proteinExistence type="predicted"/>
<name>A0AAN9A6W3_HALRR</name>
<evidence type="ECO:0000256" key="1">
    <source>
        <dbReference type="ARBA" id="ARBA00023054"/>
    </source>
</evidence>
<dbReference type="Gene3D" id="1.10.287.1490">
    <property type="match status" value="1"/>
</dbReference>
<feature type="region of interest" description="Disordered" evidence="3">
    <location>
        <begin position="965"/>
        <end position="986"/>
    </location>
</feature>
<dbReference type="Pfam" id="PF15070">
    <property type="entry name" value="GOLGA2L5"/>
    <property type="match status" value="2"/>
</dbReference>
<dbReference type="InterPro" id="IPR043976">
    <property type="entry name" value="GOLGA_cons_dom"/>
</dbReference>
<reference evidence="5 6" key="1">
    <citation type="submission" date="2023-11" db="EMBL/GenBank/DDBJ databases">
        <title>Halocaridina rubra genome assembly.</title>
        <authorList>
            <person name="Smith C."/>
        </authorList>
    </citation>
    <scope>NUCLEOTIDE SEQUENCE [LARGE SCALE GENOMIC DNA]</scope>
    <source>
        <strain evidence="5">EP-1</strain>
        <tissue evidence="5">Whole</tissue>
    </source>
</reference>
<dbReference type="GO" id="GO:0000137">
    <property type="term" value="C:Golgi cis cisterna"/>
    <property type="evidence" value="ECO:0007669"/>
    <property type="project" value="TreeGrafter"/>
</dbReference>
<feature type="region of interest" description="Disordered" evidence="3">
    <location>
        <begin position="16"/>
        <end position="69"/>
    </location>
</feature>
<dbReference type="GO" id="GO:0005801">
    <property type="term" value="C:cis-Golgi network"/>
    <property type="evidence" value="ECO:0007669"/>
    <property type="project" value="TreeGrafter"/>
</dbReference>
<evidence type="ECO:0000313" key="6">
    <source>
        <dbReference type="Proteomes" id="UP001381693"/>
    </source>
</evidence>
<evidence type="ECO:0000313" key="5">
    <source>
        <dbReference type="EMBL" id="KAK7072037.1"/>
    </source>
</evidence>
<dbReference type="InterPro" id="IPR024858">
    <property type="entry name" value="GOLGA"/>
</dbReference>
<feature type="compositionally biased region" description="Basic residues" evidence="3">
    <location>
        <begin position="16"/>
        <end position="27"/>
    </location>
</feature>
<keyword evidence="6" id="KW-1185">Reference proteome</keyword>
<feature type="compositionally biased region" description="Basic and acidic residues" evidence="3">
    <location>
        <begin position="28"/>
        <end position="38"/>
    </location>
</feature>
<feature type="compositionally biased region" description="Polar residues" evidence="3">
    <location>
        <begin position="1171"/>
        <end position="1186"/>
    </location>
</feature>
<feature type="compositionally biased region" description="Low complexity" evidence="3">
    <location>
        <begin position="53"/>
        <end position="67"/>
    </location>
</feature>
<feature type="domain" description="Golgin subfamily A conserved" evidence="4">
    <location>
        <begin position="664"/>
        <end position="890"/>
    </location>
</feature>
<sequence length="1226" mass="135680">MADSVREQKLAAARKKLRQFQKKKGSRRAADVGTKESTLDIEITPTDESSNVSESGTASSRASSLDLASEEFTEPLQDVKPQSQEDVNSHVATVENQTNGVAACSSSSLTKKYKPPDSSVITESYGVLNSSKNDENNSSLASYFSTVPGEGPAHSFTQGSSNTFQAPLEVMASHDSSHGSSALGMFGEQGVVAATTAASTNLQSHLVASEAYQKQSSQNTQDLQNAQFLETSHNTSSAHNSQNRLASYFAPTVVQTTECDPFAFIASNPESTATLAESTYNASPSIMQNESIPNLTVIEPDEADSQDFSELDNSHSGDTGPFQQDIPISQTFNEQPVEVPPEIISSAGLAESPERQLPPELFDREGSVSSETTASVTTAIHVTAGERQDQPLLKSSSESLRQISLQLSGLMSETEGTILDSSNTTIRELERRNSELAALLQQERETSQQQCQQLDYMRAQLERVEAELSAAQGALKSSAGNGVKDIESMREQLQVHIQTIGILVSEKSELQSSLTHANHALKQKAGEVTELDGRLSASRQRVGELEASMRDLTSQHDAVKMQLTHLSKDLDSSKMANFKVNKQCEELKASVAELTERLSAKTNDFEKLATQFTETKSQLAMAHLHVQQLRDSTNDEIRTQLDQVQTSYLESQREASSLQAALSQAQAENAQIAAHYQQYTTQLAEETKILSQQVEQLTSEKENLTETLEGMNRRLEEQSADFNSSTAILNEEEVTAERECLNQTIAALQEEKHQLKEQNNAMTNDNSQLSKLVDQLSRNIEDLEIQLERSKTEEVDTSRLLAAMQSDKVAAARALTQNKQLKEQLEELQSGFIIMSNKKLELTEKLERELHIKKGLNHEIATINEDLANMKQQSVEKDRELSDLRENAESLGNQLMLLRSQANVHADMNSIPEQDKTTNDETIRLREIVTQMEEKLKISHEEIRELSSRNTELNTIISGYRKETAKSMEQPLPNGNGIDNENESTDESFSSEALLKLQEAHEALEARFNRSMTQVAQLSDEKQNLEHVVQQLQMETDLIGDYITIYQFQRGVMKQQARERELELSSLRHEREEMKTKLATLQELVSCLGREKGPESPQLLEMKRVINLQPTPVANGIGDEEVKNGAEEENHIEIAEDALENAKKLPNDKANKDGKEGQTPEVHVEVKHPSPDNTSESSSVTANAKSPTVQKILDLLNEMESASQVEHCGLQKFHPCPLCSGKLMTV</sequence>
<dbReference type="GO" id="GO:0007030">
    <property type="term" value="P:Golgi organization"/>
    <property type="evidence" value="ECO:0007669"/>
    <property type="project" value="TreeGrafter"/>
</dbReference>
<accession>A0AAN9A6W3</accession>
<keyword evidence="1 2" id="KW-0175">Coiled coil</keyword>
<organism evidence="5 6">
    <name type="scientific">Halocaridina rubra</name>
    <name type="common">Hawaiian red shrimp</name>
    <dbReference type="NCBI Taxonomy" id="373956"/>
    <lineage>
        <taxon>Eukaryota</taxon>
        <taxon>Metazoa</taxon>
        <taxon>Ecdysozoa</taxon>
        <taxon>Arthropoda</taxon>
        <taxon>Crustacea</taxon>
        <taxon>Multicrustacea</taxon>
        <taxon>Malacostraca</taxon>
        <taxon>Eumalacostraca</taxon>
        <taxon>Eucarida</taxon>
        <taxon>Decapoda</taxon>
        <taxon>Pleocyemata</taxon>
        <taxon>Caridea</taxon>
        <taxon>Atyoidea</taxon>
        <taxon>Atyidae</taxon>
        <taxon>Halocaridina</taxon>
    </lineage>
</organism>
<dbReference type="GO" id="GO:0032580">
    <property type="term" value="C:Golgi cisterna membrane"/>
    <property type="evidence" value="ECO:0007669"/>
    <property type="project" value="TreeGrafter"/>
</dbReference>
<dbReference type="AlphaFoldDB" id="A0AAN9A6W3"/>
<dbReference type="PANTHER" id="PTHR10881:SF46">
    <property type="entry name" value="GOLGIN SUBFAMILY A MEMBER 2"/>
    <property type="match status" value="1"/>
</dbReference>
<protein>
    <recommendedName>
        <fullName evidence="4">Golgin subfamily A conserved domain-containing protein</fullName>
    </recommendedName>
</protein>
<gene>
    <name evidence="5" type="ORF">SK128_019220</name>
</gene>
<feature type="domain" description="Golgin subfamily A conserved" evidence="4">
    <location>
        <begin position="904"/>
        <end position="1091"/>
    </location>
</feature>
<dbReference type="PANTHER" id="PTHR10881">
    <property type="entry name" value="GOLGIN SUBFAMILY A MEMBER-RELATED"/>
    <property type="match status" value="1"/>
</dbReference>
<feature type="coiled-coil region" evidence="2">
    <location>
        <begin position="1001"/>
        <end position="1091"/>
    </location>
</feature>
<feature type="coiled-coil region" evidence="2">
    <location>
        <begin position="535"/>
        <end position="611"/>
    </location>
</feature>
<dbReference type="Proteomes" id="UP001381693">
    <property type="component" value="Unassembled WGS sequence"/>
</dbReference>
<evidence type="ECO:0000259" key="4">
    <source>
        <dbReference type="Pfam" id="PF15070"/>
    </source>
</evidence>
<feature type="coiled-coil region" evidence="2">
    <location>
        <begin position="648"/>
        <end position="901"/>
    </location>
</feature>
<dbReference type="EMBL" id="JAXCGZ010013728">
    <property type="protein sequence ID" value="KAK7072037.1"/>
    <property type="molecule type" value="Genomic_DNA"/>
</dbReference>
<feature type="region of interest" description="Disordered" evidence="3">
    <location>
        <begin position="1145"/>
        <end position="1186"/>
    </location>
</feature>